<keyword evidence="2" id="KW-1185">Reference proteome</keyword>
<evidence type="ECO:0000313" key="2">
    <source>
        <dbReference type="Proteomes" id="UP000821845"/>
    </source>
</evidence>
<evidence type="ECO:0000313" key="1">
    <source>
        <dbReference type="EMBL" id="KAH6940399.1"/>
    </source>
</evidence>
<organism evidence="1 2">
    <name type="scientific">Hyalomma asiaticum</name>
    <name type="common">Tick</name>
    <dbReference type="NCBI Taxonomy" id="266040"/>
    <lineage>
        <taxon>Eukaryota</taxon>
        <taxon>Metazoa</taxon>
        <taxon>Ecdysozoa</taxon>
        <taxon>Arthropoda</taxon>
        <taxon>Chelicerata</taxon>
        <taxon>Arachnida</taxon>
        <taxon>Acari</taxon>
        <taxon>Parasitiformes</taxon>
        <taxon>Ixodida</taxon>
        <taxon>Ixodoidea</taxon>
        <taxon>Ixodidae</taxon>
        <taxon>Hyalomminae</taxon>
        <taxon>Hyalomma</taxon>
    </lineage>
</organism>
<protein>
    <submittedName>
        <fullName evidence="1">Uncharacterized protein</fullName>
    </submittedName>
</protein>
<proteinExistence type="predicted"/>
<dbReference type="EMBL" id="CM023482">
    <property type="protein sequence ID" value="KAH6940399.1"/>
    <property type="molecule type" value="Genomic_DNA"/>
</dbReference>
<reference evidence="1" key="1">
    <citation type="submission" date="2020-05" db="EMBL/GenBank/DDBJ databases">
        <title>Large-scale comparative analyses of tick genomes elucidate their genetic diversity and vector capacities.</title>
        <authorList>
            <person name="Jia N."/>
            <person name="Wang J."/>
            <person name="Shi W."/>
            <person name="Du L."/>
            <person name="Sun Y."/>
            <person name="Zhan W."/>
            <person name="Jiang J."/>
            <person name="Wang Q."/>
            <person name="Zhang B."/>
            <person name="Ji P."/>
            <person name="Sakyi L.B."/>
            <person name="Cui X."/>
            <person name="Yuan T."/>
            <person name="Jiang B."/>
            <person name="Yang W."/>
            <person name="Lam T.T.-Y."/>
            <person name="Chang Q."/>
            <person name="Ding S."/>
            <person name="Wang X."/>
            <person name="Zhu J."/>
            <person name="Ruan X."/>
            <person name="Zhao L."/>
            <person name="Wei J."/>
            <person name="Que T."/>
            <person name="Du C."/>
            <person name="Cheng J."/>
            <person name="Dai P."/>
            <person name="Han X."/>
            <person name="Huang E."/>
            <person name="Gao Y."/>
            <person name="Liu J."/>
            <person name="Shao H."/>
            <person name="Ye R."/>
            <person name="Li L."/>
            <person name="Wei W."/>
            <person name="Wang X."/>
            <person name="Wang C."/>
            <person name="Yang T."/>
            <person name="Huo Q."/>
            <person name="Li W."/>
            <person name="Guo W."/>
            <person name="Chen H."/>
            <person name="Zhou L."/>
            <person name="Ni X."/>
            <person name="Tian J."/>
            <person name="Zhou Y."/>
            <person name="Sheng Y."/>
            <person name="Liu T."/>
            <person name="Pan Y."/>
            <person name="Xia L."/>
            <person name="Li J."/>
            <person name="Zhao F."/>
            <person name="Cao W."/>
        </authorList>
    </citation>
    <scope>NUCLEOTIDE SEQUENCE</scope>
    <source>
        <strain evidence="1">Hyas-2018</strain>
    </source>
</reference>
<accession>A0ACB7T335</accession>
<dbReference type="Proteomes" id="UP000821845">
    <property type="component" value="Chromosome 2"/>
</dbReference>
<comment type="caution">
    <text evidence="1">The sequence shown here is derived from an EMBL/GenBank/DDBJ whole genome shotgun (WGS) entry which is preliminary data.</text>
</comment>
<sequence>MRTTAQTGANCLVSAAHVYRKFVEPSSTEASPVRDARSPSLISSLQDTTSIKTTTSSLSDGSVAELSTALAESAVGDKTRRSFLPFSLTSTMGMFALVATAALAFGVLQTGSTAFQDEPGAHAGTDSEEGVVPNSPCGRFRFSFCSESKGGAYFDPMLASCLPASAQLVYVCNRSPNRFSSLRDCRRSCVEATRPHRRCMATPEFSHCDKELTRTWWFSNGTHCEEWHFPLGLCPARGSSVFPSASQCVDRCLRPRDKLQCCHRPEPHVCALGQLKYPYFAAVGYDGCFRCLEATASTLAGYQCLIGANRFDTIDACNSTCVDDSSDRK</sequence>
<gene>
    <name evidence="1" type="ORF">HPB50_027549</name>
</gene>
<name>A0ACB7T335_HYAAI</name>